<dbReference type="Pfam" id="PF12833">
    <property type="entry name" value="HTH_18"/>
    <property type="match status" value="1"/>
</dbReference>
<proteinExistence type="predicted"/>
<dbReference type="InterPro" id="IPR009057">
    <property type="entry name" value="Homeodomain-like_sf"/>
</dbReference>
<evidence type="ECO:0000259" key="4">
    <source>
        <dbReference type="PROSITE" id="PS01124"/>
    </source>
</evidence>
<dbReference type="InterPro" id="IPR052158">
    <property type="entry name" value="INH-QAR"/>
</dbReference>
<dbReference type="SMART" id="SM00342">
    <property type="entry name" value="HTH_ARAC"/>
    <property type="match status" value="1"/>
</dbReference>
<organism evidence="5 6">
    <name type="scientific">Gordonia insulae</name>
    <dbReference type="NCBI Taxonomy" id="2420509"/>
    <lineage>
        <taxon>Bacteria</taxon>
        <taxon>Bacillati</taxon>
        <taxon>Actinomycetota</taxon>
        <taxon>Actinomycetes</taxon>
        <taxon>Mycobacteriales</taxon>
        <taxon>Gordoniaceae</taxon>
        <taxon>Gordonia</taxon>
    </lineage>
</organism>
<dbReference type="Pfam" id="PF01965">
    <property type="entry name" value="DJ-1_PfpI"/>
    <property type="match status" value="1"/>
</dbReference>
<evidence type="ECO:0000313" key="5">
    <source>
        <dbReference type="EMBL" id="AZG48800.1"/>
    </source>
</evidence>
<evidence type="ECO:0000256" key="3">
    <source>
        <dbReference type="SAM" id="Phobius"/>
    </source>
</evidence>
<dbReference type="AlphaFoldDB" id="A0A3G8JX60"/>
<dbReference type="Gene3D" id="1.10.10.60">
    <property type="entry name" value="Homeodomain-like"/>
    <property type="match status" value="1"/>
</dbReference>
<keyword evidence="1" id="KW-0805">Transcription regulation</keyword>
<gene>
    <name evidence="5" type="primary">cdhR_4</name>
    <name evidence="5" type="ORF">D7316_05421</name>
</gene>
<keyword evidence="6" id="KW-1185">Reference proteome</keyword>
<keyword evidence="2" id="KW-0804">Transcription</keyword>
<dbReference type="PROSITE" id="PS01124">
    <property type="entry name" value="HTH_ARAC_FAMILY_2"/>
    <property type="match status" value="1"/>
</dbReference>
<evidence type="ECO:0000313" key="6">
    <source>
        <dbReference type="Proteomes" id="UP000271469"/>
    </source>
</evidence>
<dbReference type="InterPro" id="IPR029062">
    <property type="entry name" value="Class_I_gatase-like"/>
</dbReference>
<feature type="transmembrane region" description="Helical" evidence="3">
    <location>
        <begin position="12"/>
        <end position="32"/>
    </location>
</feature>
<dbReference type="CDD" id="cd03137">
    <property type="entry name" value="GATase1_AraC_1"/>
    <property type="match status" value="1"/>
</dbReference>
<dbReference type="InterPro" id="IPR018060">
    <property type="entry name" value="HTH_AraC"/>
</dbReference>
<keyword evidence="3" id="KW-1133">Transmembrane helix</keyword>
<keyword evidence="3" id="KW-0472">Membrane</keyword>
<feature type="domain" description="HTH araC/xylS-type" evidence="4">
    <location>
        <begin position="224"/>
        <end position="322"/>
    </location>
</feature>
<evidence type="ECO:0000256" key="1">
    <source>
        <dbReference type="ARBA" id="ARBA00023015"/>
    </source>
</evidence>
<dbReference type="Gene3D" id="3.40.50.880">
    <property type="match status" value="1"/>
</dbReference>
<dbReference type="SUPFAM" id="SSF46689">
    <property type="entry name" value="Homeodomain-like"/>
    <property type="match status" value="2"/>
</dbReference>
<dbReference type="SUPFAM" id="SSF52317">
    <property type="entry name" value="Class I glutamine amidotransferase-like"/>
    <property type="match status" value="1"/>
</dbReference>
<dbReference type="PANTHER" id="PTHR43130:SF3">
    <property type="entry name" value="HTH-TYPE TRANSCRIPTIONAL REGULATOR RV1931C"/>
    <property type="match status" value="1"/>
</dbReference>
<accession>A0A3G8JX60</accession>
<dbReference type="GO" id="GO:0003700">
    <property type="term" value="F:DNA-binding transcription factor activity"/>
    <property type="evidence" value="ECO:0007669"/>
    <property type="project" value="InterPro"/>
</dbReference>
<protein>
    <submittedName>
        <fullName evidence="5">HTH-type transcriptional regulator CdhR</fullName>
    </submittedName>
</protein>
<dbReference type="RefSeq" id="WP_124710951.1">
    <property type="nucleotide sequence ID" value="NZ_CP033972.1"/>
</dbReference>
<dbReference type="GO" id="GO:0043565">
    <property type="term" value="F:sequence-specific DNA binding"/>
    <property type="evidence" value="ECO:0007669"/>
    <property type="project" value="InterPro"/>
</dbReference>
<dbReference type="PANTHER" id="PTHR43130">
    <property type="entry name" value="ARAC-FAMILY TRANSCRIPTIONAL REGULATOR"/>
    <property type="match status" value="1"/>
</dbReference>
<dbReference type="InterPro" id="IPR002818">
    <property type="entry name" value="DJ-1/PfpI"/>
</dbReference>
<sequence length="325" mass="35058">MHENPAKPRHRVAVLWLAPIVGFDATIPSLLFGQAGDENGEPLYDVTTCAVEPGPIASTSDYQFVAAAGPEALAAADTVVIPGTRLEPVRTEGIMPGAVARALSTIRPGTRMVSICTGAFVLAATGLLDGRRATTHWRYAEDFRRLFPKVDLDESVLFVDDGDVLTSAGLAAGIDLCLHMIRSDHGAAVANRTARHCVVPPWREGGQAQFIEHHVPASDDRSTAATRAWASANLTEPLTVTQLAAHARMSSRTFSRRFREETGVSPGVWVRERRVDRARELLESGTLPVDVVAERAGLGTADNLRHHLRRGLGMSPSSYRKTFAG</sequence>
<keyword evidence="3" id="KW-0812">Transmembrane</keyword>
<dbReference type="Proteomes" id="UP000271469">
    <property type="component" value="Chromosome"/>
</dbReference>
<reference evidence="5 6" key="1">
    <citation type="submission" date="2018-11" db="EMBL/GenBank/DDBJ databases">
        <title>Gordonia insulae sp. nov., isolated from an island soil.</title>
        <authorList>
            <person name="Kim Y.S."/>
            <person name="Kim S.B."/>
        </authorList>
    </citation>
    <scope>NUCLEOTIDE SEQUENCE [LARGE SCALE GENOMIC DNA]</scope>
    <source>
        <strain evidence="5 6">MMS17-SY073</strain>
    </source>
</reference>
<dbReference type="EMBL" id="CP033972">
    <property type="protein sequence ID" value="AZG48800.1"/>
    <property type="molecule type" value="Genomic_DNA"/>
</dbReference>
<dbReference type="OrthoDB" id="3992151at2"/>
<name>A0A3G8JX60_9ACTN</name>
<dbReference type="KEGG" id="gom:D7316_05421"/>
<evidence type="ECO:0000256" key="2">
    <source>
        <dbReference type="ARBA" id="ARBA00023163"/>
    </source>
</evidence>